<protein>
    <submittedName>
        <fullName evidence="2">Uncharacterized protein</fullName>
    </submittedName>
</protein>
<dbReference type="OrthoDB" id="9813621at2"/>
<evidence type="ECO:0000256" key="1">
    <source>
        <dbReference type="SAM" id="Phobius"/>
    </source>
</evidence>
<dbReference type="Proteomes" id="UP000316584">
    <property type="component" value="Chromosome"/>
</dbReference>
<accession>A0A518N7R4</accession>
<keyword evidence="1" id="KW-1133">Transmembrane helix</keyword>
<reference evidence="2 3" key="1">
    <citation type="submission" date="2019-07" db="EMBL/GenBank/DDBJ databases">
        <title>Full genome sequence of Luteimonas sp. Gr-4.</title>
        <authorList>
            <person name="Im W.-T."/>
        </authorList>
    </citation>
    <scope>NUCLEOTIDE SEQUENCE [LARGE SCALE GENOMIC DNA]</scope>
    <source>
        <strain evidence="2 3">Gr-4</strain>
    </source>
</reference>
<keyword evidence="1" id="KW-0812">Transmembrane</keyword>
<feature type="transmembrane region" description="Helical" evidence="1">
    <location>
        <begin position="103"/>
        <end position="126"/>
    </location>
</feature>
<feature type="transmembrane region" description="Helical" evidence="1">
    <location>
        <begin position="138"/>
        <end position="159"/>
    </location>
</feature>
<gene>
    <name evidence="2" type="ORF">FPZ22_12420</name>
</gene>
<keyword evidence="3" id="KW-1185">Reference proteome</keyword>
<name>A0A518N7R4_9GAMM</name>
<feature type="transmembrane region" description="Helical" evidence="1">
    <location>
        <begin position="16"/>
        <end position="38"/>
    </location>
</feature>
<evidence type="ECO:0000313" key="3">
    <source>
        <dbReference type="Proteomes" id="UP000316584"/>
    </source>
</evidence>
<dbReference type="KEGG" id="lug:FPZ22_12420"/>
<evidence type="ECO:0000313" key="2">
    <source>
        <dbReference type="EMBL" id="QDW67965.1"/>
    </source>
</evidence>
<organism evidence="2 3">
    <name type="scientific">Luteimonas granuli</name>
    <dbReference type="NCBI Taxonomy" id="1176533"/>
    <lineage>
        <taxon>Bacteria</taxon>
        <taxon>Pseudomonadati</taxon>
        <taxon>Pseudomonadota</taxon>
        <taxon>Gammaproteobacteria</taxon>
        <taxon>Lysobacterales</taxon>
        <taxon>Lysobacteraceae</taxon>
        <taxon>Luteimonas</taxon>
    </lineage>
</organism>
<feature type="transmembrane region" description="Helical" evidence="1">
    <location>
        <begin position="50"/>
        <end position="72"/>
    </location>
</feature>
<sequence length="176" mass="18163">MLLPAVAMRFDTGVDWGAGDFIVMGAMLAIACGLYELATRLSDRTSWRAGFGLAVATGFLTVWVNLAVGMFGSEDNRLNLMFGGVLLVAALGALLARFRARGMAWAMVAAAAAQLAAAAVGLAVGLAADAYAPPGPMLVRETVLTACFALPWLASALLFRRAAQQDPQAGRAGSTG</sequence>
<feature type="transmembrane region" description="Helical" evidence="1">
    <location>
        <begin position="78"/>
        <end position="96"/>
    </location>
</feature>
<dbReference type="AlphaFoldDB" id="A0A518N7R4"/>
<proteinExistence type="predicted"/>
<dbReference type="EMBL" id="CP042218">
    <property type="protein sequence ID" value="QDW67965.1"/>
    <property type="molecule type" value="Genomic_DNA"/>
</dbReference>
<keyword evidence="1" id="KW-0472">Membrane</keyword>